<keyword evidence="2" id="KW-1185">Reference proteome</keyword>
<dbReference type="AlphaFoldDB" id="A0A9P4PUM8"/>
<evidence type="ECO:0000313" key="2">
    <source>
        <dbReference type="Proteomes" id="UP000799764"/>
    </source>
</evidence>
<evidence type="ECO:0000313" key="1">
    <source>
        <dbReference type="EMBL" id="KAF2450542.1"/>
    </source>
</evidence>
<dbReference type="EMBL" id="MU001493">
    <property type="protein sequence ID" value="KAF2450542.1"/>
    <property type="molecule type" value="Genomic_DNA"/>
</dbReference>
<dbReference type="Proteomes" id="UP000799764">
    <property type="component" value="Unassembled WGS sequence"/>
</dbReference>
<sequence>MGVEPLLLGLFLACTRSEAKHRGHSGQLSQSAWRAPLPIHCIFRPSLAAAQPRQITTDLSYRPAFPWSRCFHETVPGSFRALNSLPRPAAPPGKREMLPPHCTFVG</sequence>
<name>A0A9P4PUM8_9PLEO</name>
<reference evidence="1" key="1">
    <citation type="journal article" date="2020" name="Stud. Mycol.">
        <title>101 Dothideomycetes genomes: a test case for predicting lifestyles and emergence of pathogens.</title>
        <authorList>
            <person name="Haridas S."/>
            <person name="Albert R."/>
            <person name="Binder M."/>
            <person name="Bloem J."/>
            <person name="Labutti K."/>
            <person name="Salamov A."/>
            <person name="Andreopoulos B."/>
            <person name="Baker S."/>
            <person name="Barry K."/>
            <person name="Bills G."/>
            <person name="Bluhm B."/>
            <person name="Cannon C."/>
            <person name="Castanera R."/>
            <person name="Culley D."/>
            <person name="Daum C."/>
            <person name="Ezra D."/>
            <person name="Gonzalez J."/>
            <person name="Henrissat B."/>
            <person name="Kuo A."/>
            <person name="Liang C."/>
            <person name="Lipzen A."/>
            <person name="Lutzoni F."/>
            <person name="Magnuson J."/>
            <person name="Mondo S."/>
            <person name="Nolan M."/>
            <person name="Ohm R."/>
            <person name="Pangilinan J."/>
            <person name="Park H.-J."/>
            <person name="Ramirez L."/>
            <person name="Alfaro M."/>
            <person name="Sun H."/>
            <person name="Tritt A."/>
            <person name="Yoshinaga Y."/>
            <person name="Zwiers L.-H."/>
            <person name="Turgeon B."/>
            <person name="Goodwin S."/>
            <person name="Spatafora J."/>
            <person name="Crous P."/>
            <person name="Grigoriev I."/>
        </authorList>
    </citation>
    <scope>NUCLEOTIDE SEQUENCE</scope>
    <source>
        <strain evidence="1">CBS 690.94</strain>
    </source>
</reference>
<gene>
    <name evidence="1" type="ORF">P171DRAFT_141814</name>
</gene>
<comment type="caution">
    <text evidence="1">The sequence shown here is derived from an EMBL/GenBank/DDBJ whole genome shotgun (WGS) entry which is preliminary data.</text>
</comment>
<organism evidence="1 2">
    <name type="scientific">Karstenula rhodostoma CBS 690.94</name>
    <dbReference type="NCBI Taxonomy" id="1392251"/>
    <lineage>
        <taxon>Eukaryota</taxon>
        <taxon>Fungi</taxon>
        <taxon>Dikarya</taxon>
        <taxon>Ascomycota</taxon>
        <taxon>Pezizomycotina</taxon>
        <taxon>Dothideomycetes</taxon>
        <taxon>Pleosporomycetidae</taxon>
        <taxon>Pleosporales</taxon>
        <taxon>Massarineae</taxon>
        <taxon>Didymosphaeriaceae</taxon>
        <taxon>Karstenula</taxon>
    </lineage>
</organism>
<proteinExistence type="predicted"/>
<protein>
    <submittedName>
        <fullName evidence="1">Uncharacterized protein</fullName>
    </submittedName>
</protein>
<accession>A0A9P4PUM8</accession>